<dbReference type="Pfam" id="PF00574">
    <property type="entry name" value="CLP_protease"/>
    <property type="match status" value="1"/>
</dbReference>
<protein>
    <submittedName>
        <fullName evidence="1">Uncharacterized protein</fullName>
    </submittedName>
</protein>
<dbReference type="InterPro" id="IPR029045">
    <property type="entry name" value="ClpP/crotonase-like_dom_sf"/>
</dbReference>
<dbReference type="SUPFAM" id="SSF52096">
    <property type="entry name" value="ClpP/crotonase"/>
    <property type="match status" value="1"/>
</dbReference>
<proteinExistence type="predicted"/>
<sequence length="149" mass="16329">MEHIHLAVGSGGGSIIAGLSVYNQLRALPLRFTTYNVGSVDSVAILPYLLGEERYADQWTSFLFHGVSWTFGSNGDTAHTQVADAYACVSSYERTLSAITASRTGIPEQRIREMRSNSTILSAEDARSMGLATRLGAFSIPRQGRWWQV</sequence>
<dbReference type="EMBL" id="CP051775">
    <property type="protein sequence ID" value="QJE73208.1"/>
    <property type="molecule type" value="Genomic_DNA"/>
</dbReference>
<organism evidence="1 2">
    <name type="scientific">Aerophototrophica crusticola</name>
    <dbReference type="NCBI Taxonomy" id="1709002"/>
    <lineage>
        <taxon>Bacteria</taxon>
        <taxon>Pseudomonadati</taxon>
        <taxon>Pseudomonadota</taxon>
        <taxon>Alphaproteobacteria</taxon>
        <taxon>Rhodospirillales</taxon>
        <taxon>Rhodospirillaceae</taxon>
        <taxon>Aerophototrophica</taxon>
    </lineage>
</organism>
<accession>A0A858R732</accession>
<name>A0A858R732_9PROT</name>
<dbReference type="Gene3D" id="3.90.226.10">
    <property type="entry name" value="2-enoyl-CoA Hydratase, Chain A, domain 1"/>
    <property type="match status" value="1"/>
</dbReference>
<gene>
    <name evidence="1" type="ORF">HHL28_09005</name>
</gene>
<dbReference type="AlphaFoldDB" id="A0A858R732"/>
<evidence type="ECO:0000313" key="2">
    <source>
        <dbReference type="Proteomes" id="UP000501891"/>
    </source>
</evidence>
<reference evidence="1" key="1">
    <citation type="submission" date="2020-04" db="EMBL/GenBank/DDBJ databases">
        <title>A desert anoxygenic phototrophic bacterium fixes CO2 using RubisCO under aerobic conditions.</title>
        <authorList>
            <person name="Tang K."/>
        </authorList>
    </citation>
    <scope>NUCLEOTIDE SEQUENCE [LARGE SCALE GENOMIC DNA]</scope>
    <source>
        <strain evidence="1">MIMtkB3</strain>
    </source>
</reference>
<dbReference type="KEGG" id="acru:HHL28_09005"/>
<evidence type="ECO:0000313" key="1">
    <source>
        <dbReference type="EMBL" id="QJE73208.1"/>
    </source>
</evidence>
<dbReference type="Proteomes" id="UP000501891">
    <property type="component" value="Chromosome"/>
</dbReference>
<dbReference type="InterPro" id="IPR023562">
    <property type="entry name" value="ClpP/TepA"/>
</dbReference>
<keyword evidence="2" id="KW-1185">Reference proteome</keyword>